<dbReference type="InterPro" id="IPR002509">
    <property type="entry name" value="NODB_dom"/>
</dbReference>
<dbReference type="InterPro" id="IPR050248">
    <property type="entry name" value="Polysacc_deacetylase_ArnD"/>
</dbReference>
<dbReference type="GO" id="GO:0005975">
    <property type="term" value="P:carbohydrate metabolic process"/>
    <property type="evidence" value="ECO:0007669"/>
    <property type="project" value="InterPro"/>
</dbReference>
<dbReference type="Proteomes" id="UP000184480">
    <property type="component" value="Unassembled WGS sequence"/>
</dbReference>
<keyword evidence="2" id="KW-0378">Hydrolase</keyword>
<evidence type="ECO:0000313" key="4">
    <source>
        <dbReference type="EMBL" id="SHF77563.1"/>
    </source>
</evidence>
<dbReference type="STRING" id="1346286.SAMN05444362_11010"/>
<dbReference type="GO" id="GO:0016810">
    <property type="term" value="F:hydrolase activity, acting on carbon-nitrogen (but not peptide) bonds"/>
    <property type="evidence" value="ECO:0007669"/>
    <property type="project" value="InterPro"/>
</dbReference>
<keyword evidence="1" id="KW-0479">Metal-binding</keyword>
<dbReference type="PANTHER" id="PTHR10587:SF133">
    <property type="entry name" value="CHITIN DEACETYLASE 1-RELATED"/>
    <property type="match status" value="1"/>
</dbReference>
<organism evidence="4 5">
    <name type="scientific">Dysgonomonas macrotermitis</name>
    <dbReference type="NCBI Taxonomy" id="1346286"/>
    <lineage>
        <taxon>Bacteria</taxon>
        <taxon>Pseudomonadati</taxon>
        <taxon>Bacteroidota</taxon>
        <taxon>Bacteroidia</taxon>
        <taxon>Bacteroidales</taxon>
        <taxon>Dysgonomonadaceae</taxon>
        <taxon>Dysgonomonas</taxon>
    </lineage>
</organism>
<protein>
    <submittedName>
        <fullName evidence="4">Peptidoglycan/xylan/chitin deacetylase, PgdA/CDA1 family</fullName>
    </submittedName>
</protein>
<proteinExistence type="predicted"/>
<evidence type="ECO:0000256" key="1">
    <source>
        <dbReference type="ARBA" id="ARBA00022723"/>
    </source>
</evidence>
<dbReference type="Gene3D" id="3.20.20.370">
    <property type="entry name" value="Glycoside hydrolase/deacetylase"/>
    <property type="match status" value="1"/>
</dbReference>
<dbReference type="CDD" id="cd10959">
    <property type="entry name" value="CE4_NodB_like_3"/>
    <property type="match status" value="1"/>
</dbReference>
<gene>
    <name evidence="4" type="ORF">SAMN05444362_11010</name>
</gene>
<name>A0A1M5EE70_9BACT</name>
<dbReference type="InterPro" id="IPR011330">
    <property type="entry name" value="Glyco_hydro/deAcase_b/a-brl"/>
</dbReference>
<evidence type="ECO:0000256" key="2">
    <source>
        <dbReference type="ARBA" id="ARBA00022801"/>
    </source>
</evidence>
<dbReference type="EMBL" id="FQUC01000010">
    <property type="protein sequence ID" value="SHF77563.1"/>
    <property type="molecule type" value="Genomic_DNA"/>
</dbReference>
<dbReference type="PROSITE" id="PS51677">
    <property type="entry name" value="NODB"/>
    <property type="match status" value="1"/>
</dbReference>
<accession>A0A1M5EE70</accession>
<evidence type="ECO:0000313" key="5">
    <source>
        <dbReference type="Proteomes" id="UP000184480"/>
    </source>
</evidence>
<dbReference type="PANTHER" id="PTHR10587">
    <property type="entry name" value="GLYCOSYL TRANSFERASE-RELATED"/>
    <property type="match status" value="1"/>
</dbReference>
<sequence length="237" mass="28120">MFIEQPPFFYRFLFPGGIWRMPSKEEKVIYLTFDDGPIPEITPWVLDLLDRYNIKATFFCVGDNVKKHPEEYEEVLRRGHTVGNHTFNHVQGIRTLSKNYIKNTEKAAEYIKSTLFRPPHGHMRLPQFFKLRKDYHIILWDVVTRDYSKRQTPEEVLDNVKHYARNGSVIVFHDSVKAEKNMKYALPLAIEWLKEQGYVFKTIEEGLAEYTPETIEAIATNHHNSENDNRELVRDYR</sequence>
<reference evidence="5" key="1">
    <citation type="submission" date="2016-11" db="EMBL/GenBank/DDBJ databases">
        <authorList>
            <person name="Varghese N."/>
            <person name="Submissions S."/>
        </authorList>
    </citation>
    <scope>NUCLEOTIDE SEQUENCE [LARGE SCALE GENOMIC DNA]</scope>
    <source>
        <strain evidence="5">DSM 27370</strain>
    </source>
</reference>
<dbReference type="AlphaFoldDB" id="A0A1M5EE70"/>
<feature type="domain" description="NodB homology" evidence="3">
    <location>
        <begin position="27"/>
        <end position="201"/>
    </location>
</feature>
<dbReference type="GO" id="GO:0016020">
    <property type="term" value="C:membrane"/>
    <property type="evidence" value="ECO:0007669"/>
    <property type="project" value="TreeGrafter"/>
</dbReference>
<dbReference type="GO" id="GO:0046872">
    <property type="term" value="F:metal ion binding"/>
    <property type="evidence" value="ECO:0007669"/>
    <property type="project" value="UniProtKB-KW"/>
</dbReference>
<evidence type="ECO:0000259" key="3">
    <source>
        <dbReference type="PROSITE" id="PS51677"/>
    </source>
</evidence>
<dbReference type="Pfam" id="PF01522">
    <property type="entry name" value="Polysacc_deac_1"/>
    <property type="match status" value="1"/>
</dbReference>
<dbReference type="SUPFAM" id="SSF88713">
    <property type="entry name" value="Glycoside hydrolase/deacetylase"/>
    <property type="match status" value="1"/>
</dbReference>
<keyword evidence="5" id="KW-1185">Reference proteome</keyword>
<dbReference type="OrthoDB" id="9812065at2"/>